<dbReference type="InterPro" id="IPR023000">
    <property type="entry name" value="Shikimate_kinase_CS"/>
</dbReference>
<feature type="binding site" evidence="11">
    <location>
        <position position="85"/>
    </location>
    <ligand>
        <name>substrate</name>
    </ligand>
</feature>
<evidence type="ECO:0000256" key="7">
    <source>
        <dbReference type="ARBA" id="ARBA00022777"/>
    </source>
</evidence>
<protein>
    <recommendedName>
        <fullName evidence="3 11">Shikimate kinase</fullName>
        <shortName evidence="11">SK</shortName>
        <ecNumber evidence="3 11">2.7.1.71</ecNumber>
    </recommendedName>
</protein>
<dbReference type="Gene3D" id="3.40.50.300">
    <property type="entry name" value="P-loop containing nucleotide triphosphate hydrolases"/>
    <property type="match status" value="1"/>
</dbReference>
<evidence type="ECO:0000256" key="5">
    <source>
        <dbReference type="ARBA" id="ARBA00022679"/>
    </source>
</evidence>
<organism evidence="12 13">
    <name type="scientific">Dentiradicibacter hellwigii</name>
    <dbReference type="NCBI Taxonomy" id="3149053"/>
    <lineage>
        <taxon>Bacteria</taxon>
        <taxon>Pseudomonadati</taxon>
        <taxon>Pseudomonadota</taxon>
        <taxon>Betaproteobacteria</taxon>
        <taxon>Rhodocyclales</taxon>
        <taxon>Rhodocyclaceae</taxon>
        <taxon>Dentiradicibacter</taxon>
    </lineage>
</organism>
<dbReference type="PANTHER" id="PTHR21087">
    <property type="entry name" value="SHIKIMATE KINASE"/>
    <property type="match status" value="1"/>
</dbReference>
<dbReference type="PANTHER" id="PTHR21087:SF16">
    <property type="entry name" value="SHIKIMATE KINASE 1, CHLOROPLASTIC"/>
    <property type="match status" value="1"/>
</dbReference>
<feature type="binding site" evidence="11">
    <location>
        <begin position="17"/>
        <end position="22"/>
    </location>
    <ligand>
        <name>ATP</name>
        <dbReference type="ChEBI" id="CHEBI:30616"/>
    </ligand>
</feature>
<dbReference type="InterPro" id="IPR027417">
    <property type="entry name" value="P-loop_NTPase"/>
</dbReference>
<evidence type="ECO:0000256" key="2">
    <source>
        <dbReference type="ARBA" id="ARBA00006997"/>
    </source>
</evidence>
<evidence type="ECO:0000256" key="1">
    <source>
        <dbReference type="ARBA" id="ARBA00004842"/>
    </source>
</evidence>
<evidence type="ECO:0000256" key="6">
    <source>
        <dbReference type="ARBA" id="ARBA00022741"/>
    </source>
</evidence>
<evidence type="ECO:0000256" key="3">
    <source>
        <dbReference type="ARBA" id="ARBA00012154"/>
    </source>
</evidence>
<keyword evidence="11" id="KW-0963">Cytoplasm</keyword>
<dbReference type="HAMAP" id="MF_00109">
    <property type="entry name" value="Shikimate_kinase"/>
    <property type="match status" value="1"/>
</dbReference>
<feature type="binding site" evidence="11">
    <location>
        <position position="21"/>
    </location>
    <ligand>
        <name>Mg(2+)</name>
        <dbReference type="ChEBI" id="CHEBI:18420"/>
    </ligand>
</feature>
<dbReference type="Pfam" id="PF01202">
    <property type="entry name" value="SKI"/>
    <property type="match status" value="1"/>
</dbReference>
<keyword evidence="11" id="KW-0460">Magnesium</keyword>
<evidence type="ECO:0000256" key="11">
    <source>
        <dbReference type="HAMAP-Rule" id="MF_00109"/>
    </source>
</evidence>
<evidence type="ECO:0000256" key="4">
    <source>
        <dbReference type="ARBA" id="ARBA00022605"/>
    </source>
</evidence>
<proteinExistence type="inferred from homology"/>
<dbReference type="EC" id="2.7.1.71" evidence="3 11"/>
<comment type="caution">
    <text evidence="12">The sequence shown here is derived from an EMBL/GenBank/DDBJ whole genome shotgun (WGS) entry which is preliminary data.</text>
</comment>
<dbReference type="PROSITE" id="PS01128">
    <property type="entry name" value="SHIKIMATE_KINASE"/>
    <property type="match status" value="1"/>
</dbReference>
<keyword evidence="6 11" id="KW-0547">Nucleotide-binding</keyword>
<dbReference type="RefSeq" id="WP_418891583.1">
    <property type="nucleotide sequence ID" value="NZ_JBEUWX010000002.1"/>
</dbReference>
<dbReference type="CDD" id="cd00464">
    <property type="entry name" value="SK"/>
    <property type="match status" value="1"/>
</dbReference>
<keyword evidence="8 11" id="KW-0067">ATP-binding</keyword>
<comment type="similarity">
    <text evidence="2 11">Belongs to the shikimate kinase family.</text>
</comment>
<dbReference type="Proteomes" id="UP001574673">
    <property type="component" value="Unassembled WGS sequence"/>
</dbReference>
<dbReference type="InterPro" id="IPR000623">
    <property type="entry name" value="Shikimate_kinase/TSH1"/>
</dbReference>
<keyword evidence="13" id="KW-1185">Reference proteome</keyword>
<accession>A0ABV4UGG1</accession>
<comment type="subcellular location">
    <subcellularLocation>
        <location evidence="11">Cytoplasm</location>
    </subcellularLocation>
</comment>
<reference evidence="13" key="1">
    <citation type="submission" date="2024-06" db="EMBL/GenBank/DDBJ databases">
        <title>Radixoralia hellwigii gen. nov., sp nov., isolated from a root canal in the human oral cavity.</title>
        <authorList>
            <person name="Bartsch S."/>
            <person name="Wittmer A."/>
            <person name="Schulz A.-K."/>
            <person name="Neumann-Schaal M."/>
            <person name="Wolf J."/>
            <person name="Gronow S."/>
            <person name="Tennert C."/>
            <person name="Haecker G."/>
            <person name="Cieplik F."/>
            <person name="Al-Ahmad A."/>
        </authorList>
    </citation>
    <scope>NUCLEOTIDE SEQUENCE [LARGE SCALE GENOMIC DNA]</scope>
    <source>
        <strain evidence="13">Wk13</strain>
    </source>
</reference>
<evidence type="ECO:0000256" key="10">
    <source>
        <dbReference type="ARBA" id="ARBA00048567"/>
    </source>
</evidence>
<feature type="binding site" evidence="11">
    <location>
        <position position="142"/>
    </location>
    <ligand>
        <name>substrate</name>
    </ligand>
</feature>
<dbReference type="SUPFAM" id="SSF52540">
    <property type="entry name" value="P-loop containing nucleoside triphosphate hydrolases"/>
    <property type="match status" value="1"/>
</dbReference>
<feature type="binding site" evidence="11">
    <location>
        <position position="123"/>
    </location>
    <ligand>
        <name>ATP</name>
        <dbReference type="ChEBI" id="CHEBI:30616"/>
    </ligand>
</feature>
<keyword evidence="11" id="KW-0479">Metal-binding</keyword>
<evidence type="ECO:0000313" key="13">
    <source>
        <dbReference type="Proteomes" id="UP001574673"/>
    </source>
</evidence>
<keyword evidence="4 11" id="KW-0028">Amino-acid biosynthesis</keyword>
<feature type="binding site" evidence="11">
    <location>
        <position position="63"/>
    </location>
    <ligand>
        <name>substrate</name>
    </ligand>
</feature>
<evidence type="ECO:0000256" key="8">
    <source>
        <dbReference type="ARBA" id="ARBA00022840"/>
    </source>
</evidence>
<dbReference type="GO" id="GO:0004765">
    <property type="term" value="F:shikimate kinase activity"/>
    <property type="evidence" value="ECO:0007669"/>
    <property type="project" value="UniProtKB-EC"/>
</dbReference>
<dbReference type="EMBL" id="JBEUWX010000002">
    <property type="protein sequence ID" value="MFA9950533.1"/>
    <property type="molecule type" value="Genomic_DNA"/>
</dbReference>
<dbReference type="PRINTS" id="PR01100">
    <property type="entry name" value="SHIKIMTKNASE"/>
</dbReference>
<keyword evidence="7 11" id="KW-0418">Kinase</keyword>
<comment type="cofactor">
    <cofactor evidence="11">
        <name>Mg(2+)</name>
        <dbReference type="ChEBI" id="CHEBI:18420"/>
    </cofactor>
    <text evidence="11">Binds 1 Mg(2+) ion per subunit.</text>
</comment>
<comment type="function">
    <text evidence="11">Catalyzes the specific phosphorylation of the 3-hydroxyl group of shikimic acid using ATP as a cosubstrate.</text>
</comment>
<dbReference type="InterPro" id="IPR031322">
    <property type="entry name" value="Shikimate/glucono_kinase"/>
</dbReference>
<comment type="caution">
    <text evidence="11">Lacks conserved residue(s) required for the propagation of feature annotation.</text>
</comment>
<evidence type="ECO:0000313" key="12">
    <source>
        <dbReference type="EMBL" id="MFA9950533.1"/>
    </source>
</evidence>
<name>A0ABV4UGG1_9RHOO</name>
<keyword evidence="9 11" id="KW-0057">Aromatic amino acid biosynthesis</keyword>
<keyword evidence="5 11" id="KW-0808">Transferase</keyword>
<comment type="pathway">
    <text evidence="1 11">Metabolic intermediate biosynthesis; chorismate biosynthesis; chorismate from D-erythrose 4-phosphate and phosphoenolpyruvate: step 5/7.</text>
</comment>
<comment type="catalytic activity">
    <reaction evidence="10 11">
        <text>shikimate + ATP = 3-phosphoshikimate + ADP + H(+)</text>
        <dbReference type="Rhea" id="RHEA:13121"/>
        <dbReference type="ChEBI" id="CHEBI:15378"/>
        <dbReference type="ChEBI" id="CHEBI:30616"/>
        <dbReference type="ChEBI" id="CHEBI:36208"/>
        <dbReference type="ChEBI" id="CHEBI:145989"/>
        <dbReference type="ChEBI" id="CHEBI:456216"/>
        <dbReference type="EC" id="2.7.1.71"/>
    </reaction>
</comment>
<sequence length="178" mass="20562">MEKKYETKNIFLVGLMGAGKTTVGRMLSRRLGLDFVDSDREIESRTGVNISTIFEIEGEEGFRKREARIIKDLTALNGYVLATGGGVILHEENRKNLQKNGFVVYLNAPPHVLWERTRNDKNRPLLKVKDPLQKLQELFVSRHPLYQEVADFVVNERRGNIRSVVQLLVKEVSERWNR</sequence>
<evidence type="ECO:0000256" key="9">
    <source>
        <dbReference type="ARBA" id="ARBA00023141"/>
    </source>
</evidence>
<gene>
    <name evidence="11" type="primary">aroK</name>
    <name evidence="12" type="ORF">ABCS64_09430</name>
</gene>
<comment type="subunit">
    <text evidence="11">Monomer.</text>
</comment>
<feature type="binding site" evidence="11">
    <location>
        <position position="39"/>
    </location>
    <ligand>
        <name>substrate</name>
    </ligand>
</feature>